<comment type="similarity">
    <text evidence="1">Belongs to the SCC2/Nipped-B family.</text>
</comment>
<evidence type="ECO:0000256" key="1">
    <source>
        <dbReference type="RuleBase" id="RU364107"/>
    </source>
</evidence>
<feature type="domain" description="Sister chromatid cohesion C-terminal" evidence="4">
    <location>
        <begin position="1295"/>
        <end position="1336"/>
    </location>
</feature>
<dbReference type="InterPro" id="IPR033031">
    <property type="entry name" value="Scc2/Nipped-B"/>
</dbReference>
<protein>
    <recommendedName>
        <fullName evidence="1">Sister chromatid cohesion protein</fullName>
    </recommendedName>
</protein>
<dbReference type="SUPFAM" id="SSF48371">
    <property type="entry name" value="ARM repeat"/>
    <property type="match status" value="2"/>
</dbReference>
<proteinExistence type="inferred from homology"/>
<dbReference type="Proteomes" id="UP001448207">
    <property type="component" value="Unassembled WGS sequence"/>
</dbReference>
<evidence type="ECO:0000313" key="5">
    <source>
        <dbReference type="EMBL" id="KAL0079723.1"/>
    </source>
</evidence>
<dbReference type="InterPro" id="IPR011989">
    <property type="entry name" value="ARM-like"/>
</dbReference>
<evidence type="ECO:0000259" key="4">
    <source>
        <dbReference type="Pfam" id="PF12830"/>
    </source>
</evidence>
<dbReference type="InterPro" id="IPR024986">
    <property type="entry name" value="Nipped-B_C"/>
</dbReference>
<comment type="caution">
    <text evidence="5">The sequence shown here is derived from an EMBL/GenBank/DDBJ whole genome shotgun (WGS) entry which is preliminary data.</text>
</comment>
<organism evidence="5 6">
    <name type="scientific">Phycomyces blakesleeanus</name>
    <dbReference type="NCBI Taxonomy" id="4837"/>
    <lineage>
        <taxon>Eukaryota</taxon>
        <taxon>Fungi</taxon>
        <taxon>Fungi incertae sedis</taxon>
        <taxon>Mucoromycota</taxon>
        <taxon>Mucoromycotina</taxon>
        <taxon>Mucoromycetes</taxon>
        <taxon>Mucorales</taxon>
        <taxon>Phycomycetaceae</taxon>
        <taxon>Phycomyces</taxon>
    </lineage>
</organism>
<sequence>MGHQLPQSPVHKRRLKRPLGHPDKQKKSVSPESTSPIIQSKTIVGEKREAENANSDEDDTPLFQNRFFNRQRRKRVCIEDELMDELTNDLSIAQATTIDSTPEKVKMPVAAVNFSTQSNVKMINLPISETEPISKESEPILQKLSDYMTMICNEQTEIRNSQSTINPIFPEADTNVIPLSVLRQFTILVVKTVQAKCFRNADQHQFGQILSRMEYAIGCIVDLDILEEYAKETDEAQKMSKTIAWLEKLSYGIEISVLVVDLLAVCRVNKQDVPKGLITTCLRLVKSQLESLIYPLIDLTSLEDDPTSLNNDLRRFLNSVEASPPARRNLSGILPLITRFLRRSFVLLQQDEIDDHGILIVGYISMGPFFHDYTESNTSCLIRNSADSTVNPFEQMKFSALDMLTTLFGNYPQHRRWILDEILTGMGNLTTMDRSVKRYRLSDGRSLHVMSALWIQLVQSCCAPTTIVADRGWLRKWELKQQRFQKDNETKQLAGLEEKLVQKAAEVWKTGIEAAAQTATYFLDFLMAKCRSRKKDTYSVAEYRMIMESTVEDILVVLSDPSWPAAELILRTFTKLLVAVIESGTSDIYLKSLAIEWLGTIACTIKMGCNRLSGEKGQFTPEWVYKLNEQLPTEITQDTALNSLEFLAQCQMKLYNHVENSNVDPSLTKFYLASWGYTDTMIWSKAHQDSKEEDLESLAWPEDVVTKLRAIIKHYWLLSLEANNENLTLENSFDFPELNREDIGLLSELLASRQPLYNSFQFLISHIMACLDNDSVSYRVKALRSMGRIATEVPTVLDEPRIRNPIIKRIHDASPSVRDAALEVMARYLGRQETLSLPIYNIVSERIMDTAMTVRKRLVKLLRELHAKCDDRAIKIDISAKLIQRIGDNEISISEAALKATQEILFHPFREIDNDGNDAFGSSYQHFPKERKRQITELTLLITGATTRDISSLTQSSALIQILQKTVAGCDSRTMVWYKMVFQWIVDALFEHMLLLDEQGNTEGFLCCLTTVYAFTKTSPDILRETHISMLEPYLSITEEDDWRIARYVLMIYRDVLPRRRYHDPDFVAQVEQALQQLLSRCPLDMIQSTVSCLCAIIDNISKRYNLLIKMLGACLGKLQQDRAQMSNGKPPARSITAIRKMLLISSLLCRYFDFDEKRKTEPVKLRALDIVHKQSITKLAFDLILYFASSLDETTPFNQIMATALQSLGHLYAAHPTFVIEKTSTELMDKLFESGSEPMKVQLLRVFVEFLAAEENRIEKQEEVAGQSLHTKLIDVETLMGNTEEFSELGVNGSLMQRYFRRILKCALEKTPDIRYAAFEVVSVVVNQGLAHPVLVKMNDLIISCVDNNSFGILLKCMPAVVAAETSSDITLRNKAYYLHRFAHDKYGPLLYSNFGEHISTAYEYQKLMADDKIEGYGKRGSDAKVDSLFALPFSVFRQKKKIKLDFLCALVKPFDFDMKVTKEEEVNVEFLKFLAESIITLDFSMLEEILCVLNGMDRILMTVGADLLSSIQIFRKKGLLSKPNDMNEFGRVPSGHNNVSMDPAYAMTAKTAIAMSILLYVRELLMDVYSISNDEIQSYSSTDQLKSRTISRDNETVRLVDWTELEYFKIDRLNHASAADGCRKFEDMMMESAGMDSRKSRKYKELT</sequence>
<dbReference type="Gene3D" id="1.25.10.10">
    <property type="entry name" value="Leucine-rich Repeat Variant"/>
    <property type="match status" value="1"/>
</dbReference>
<feature type="compositionally biased region" description="Basic residues" evidence="3">
    <location>
        <begin position="10"/>
        <end position="19"/>
    </location>
</feature>
<feature type="compositionally biased region" description="Polar residues" evidence="3">
    <location>
        <begin position="28"/>
        <end position="42"/>
    </location>
</feature>
<name>A0ABR3AQT5_PHYBL</name>
<reference evidence="5 6" key="1">
    <citation type="submission" date="2024-04" db="EMBL/GenBank/DDBJ databases">
        <title>Symmetric and asymmetric DNA N6-adenine methylation regulates different biological responses in Mucorales.</title>
        <authorList>
            <consortium name="Lawrence Berkeley National Laboratory"/>
            <person name="Lax C."/>
            <person name="Mondo S.J."/>
            <person name="Osorio-Concepcion M."/>
            <person name="Muszewska A."/>
            <person name="Corrochano-Luque M."/>
            <person name="Gutierrez G."/>
            <person name="Riley R."/>
            <person name="Lipzen A."/>
            <person name="Guo J."/>
            <person name="Hundley H."/>
            <person name="Amirebrahimi M."/>
            <person name="Ng V."/>
            <person name="Lorenzo-Gutierrez D."/>
            <person name="Binder U."/>
            <person name="Yang J."/>
            <person name="Song Y."/>
            <person name="Canovas D."/>
            <person name="Navarro E."/>
            <person name="Freitag M."/>
            <person name="Gabaldon T."/>
            <person name="Grigoriev I.V."/>
            <person name="Corrochano L.M."/>
            <person name="Nicolas F.E."/>
            <person name="Garre V."/>
        </authorList>
    </citation>
    <scope>NUCLEOTIDE SEQUENCE [LARGE SCALE GENOMIC DNA]</scope>
    <source>
        <strain evidence="5 6">L51</strain>
    </source>
</reference>
<dbReference type="Pfam" id="PF20168">
    <property type="entry name" value="PDS5"/>
    <property type="match status" value="1"/>
</dbReference>
<dbReference type="Pfam" id="PF12830">
    <property type="entry name" value="Nipped-B_C"/>
    <property type="match status" value="2"/>
</dbReference>
<keyword evidence="1" id="KW-0677">Repeat</keyword>
<keyword evidence="2" id="KW-0175">Coiled coil</keyword>
<evidence type="ECO:0000313" key="6">
    <source>
        <dbReference type="Proteomes" id="UP001448207"/>
    </source>
</evidence>
<keyword evidence="1" id="KW-0131">Cell cycle</keyword>
<accession>A0ABR3AQT5</accession>
<dbReference type="InterPro" id="IPR016024">
    <property type="entry name" value="ARM-type_fold"/>
</dbReference>
<dbReference type="CDD" id="cd23958">
    <property type="entry name" value="SCC2"/>
    <property type="match status" value="1"/>
</dbReference>
<keyword evidence="6" id="KW-1185">Reference proteome</keyword>
<comment type="subcellular location">
    <subcellularLocation>
        <location evidence="1">Nucleus</location>
    </subcellularLocation>
</comment>
<dbReference type="PANTHER" id="PTHR21704">
    <property type="entry name" value="NIPPED-B-LIKE PROTEIN DELANGIN SCC2-RELATED"/>
    <property type="match status" value="1"/>
</dbReference>
<keyword evidence="1" id="KW-0539">Nucleus</keyword>
<gene>
    <name evidence="5" type="ORF">J3Q64DRAFT_1701854</name>
</gene>
<feature type="domain" description="Sister chromatid cohesion C-terminal" evidence="4">
    <location>
        <begin position="1357"/>
        <end position="1501"/>
    </location>
</feature>
<feature type="coiled-coil region" evidence="2">
    <location>
        <begin position="479"/>
        <end position="506"/>
    </location>
</feature>
<evidence type="ECO:0000256" key="3">
    <source>
        <dbReference type="SAM" id="MobiDB-lite"/>
    </source>
</evidence>
<evidence type="ECO:0000256" key="2">
    <source>
        <dbReference type="SAM" id="Coils"/>
    </source>
</evidence>
<dbReference type="PANTHER" id="PTHR21704:SF18">
    <property type="entry name" value="NIPPED-B-LIKE PROTEIN"/>
    <property type="match status" value="1"/>
</dbReference>
<feature type="region of interest" description="Disordered" evidence="3">
    <location>
        <begin position="1"/>
        <end position="62"/>
    </location>
</feature>
<dbReference type="EMBL" id="JBCLYO010000021">
    <property type="protein sequence ID" value="KAL0079723.1"/>
    <property type="molecule type" value="Genomic_DNA"/>
</dbReference>